<feature type="binding site" evidence="5">
    <location>
        <position position="116"/>
    </location>
    <ligand>
        <name>ATP</name>
        <dbReference type="ChEBI" id="CHEBI:30616"/>
    </ligand>
</feature>
<accession>A0ABY0FLN9</accession>
<dbReference type="RefSeq" id="WP_129734932.1">
    <property type="nucleotide sequence ID" value="NZ_PRLM01000004.1"/>
</dbReference>
<evidence type="ECO:0000256" key="4">
    <source>
        <dbReference type="ARBA" id="ARBA00022777"/>
    </source>
</evidence>
<evidence type="ECO:0000313" key="8">
    <source>
        <dbReference type="EMBL" id="RYC74677.1"/>
    </source>
</evidence>
<keyword evidence="2 5" id="KW-0545">Nucleotide biosynthesis</keyword>
<dbReference type="EC" id="2.7.4.3" evidence="5 7"/>
<reference evidence="8 9" key="2">
    <citation type="journal article" date="2020" name="Cell Rep.">
        <title>Acquisition and Adaptation of Ultra-small Parasitic Reduced Genome Bacteria to Mammalian Hosts.</title>
        <authorList>
            <person name="McLean J.S."/>
            <person name="Bor B."/>
            <person name="Kerns K.A."/>
            <person name="Liu Q."/>
            <person name="To T.T."/>
            <person name="Solden L."/>
            <person name="Hendrickson E.L."/>
            <person name="Wrighton K."/>
            <person name="Shi W."/>
            <person name="He X."/>
        </authorList>
    </citation>
    <scope>NUCLEOTIDE SEQUENCE [LARGE SCALE GENOMIC DNA]</scope>
    <source>
        <strain evidence="8 9">TM7_G3_2_Rum_HOT_351B</strain>
    </source>
</reference>
<evidence type="ECO:0000256" key="7">
    <source>
        <dbReference type="RuleBase" id="RU003331"/>
    </source>
</evidence>
<dbReference type="Pfam" id="PF00406">
    <property type="entry name" value="ADK"/>
    <property type="match status" value="1"/>
</dbReference>
<gene>
    <name evidence="8" type="primary">adk_2</name>
    <name evidence="5" type="synonym">adk</name>
    <name evidence="8" type="ORF">G3RUM_00429</name>
</gene>
<keyword evidence="9" id="KW-1185">Reference proteome</keyword>
<dbReference type="EMBL" id="PRLM01000004">
    <property type="protein sequence ID" value="RYC74677.1"/>
    <property type="molecule type" value="Genomic_DNA"/>
</dbReference>
<keyword evidence="4 5" id="KW-0418">Kinase</keyword>
<name>A0ABY0FLN9_9BACT</name>
<feature type="binding site" evidence="5">
    <location>
        <position position="130"/>
    </location>
    <ligand>
        <name>AMP</name>
        <dbReference type="ChEBI" id="CHEBI:456215"/>
    </ligand>
</feature>
<dbReference type="Gene3D" id="3.40.50.300">
    <property type="entry name" value="P-loop containing nucleotide triphosphate hydrolases"/>
    <property type="match status" value="1"/>
</dbReference>
<keyword evidence="5" id="KW-0963">Cytoplasm</keyword>
<comment type="function">
    <text evidence="5">Catalyzes the reversible transfer of the terminal phosphate group between ATP and AMP. Plays an important role in cellular energy homeostasis and in adenine nucleotide metabolism.</text>
</comment>
<dbReference type="InterPro" id="IPR000850">
    <property type="entry name" value="Adenylat/UMP-CMP_kin"/>
</dbReference>
<dbReference type="PRINTS" id="PR00094">
    <property type="entry name" value="ADENYLTKNASE"/>
</dbReference>
<dbReference type="InterPro" id="IPR027417">
    <property type="entry name" value="P-loop_NTPase"/>
</dbReference>
<feature type="binding site" evidence="5">
    <location>
        <position position="118"/>
    </location>
    <ligand>
        <name>AMP</name>
        <dbReference type="ChEBI" id="CHEBI:456215"/>
    </ligand>
</feature>
<protein>
    <recommendedName>
        <fullName evidence="5 7">Adenylate kinase</fullName>
        <shortName evidence="5">AK</shortName>
        <ecNumber evidence="5 7">2.7.4.3</ecNumber>
    </recommendedName>
    <alternativeName>
        <fullName evidence="5">ATP-AMP transphosphorylase</fullName>
    </alternativeName>
    <alternativeName>
        <fullName evidence="5">ATP:AMP phosphotransferase</fullName>
    </alternativeName>
    <alternativeName>
        <fullName evidence="5">Adenylate monophosphate kinase</fullName>
    </alternativeName>
</protein>
<comment type="domain">
    <text evidence="5">Consists of three domains, a large central CORE domain and two small peripheral domains, NMPbind and LID, which undergo movements during catalysis. The LID domain closes over the site of phosphoryl transfer upon ATP binding. Assembling and dissambling the active center during each catalytic cycle provides an effective means to prevent ATP hydrolysis.</text>
</comment>
<feature type="binding site" evidence="5">
    <location>
        <begin position="9"/>
        <end position="14"/>
    </location>
    <ligand>
        <name>ATP</name>
        <dbReference type="ChEBI" id="CHEBI:30616"/>
    </ligand>
</feature>
<feature type="binding site" evidence="5">
    <location>
        <position position="35"/>
    </location>
    <ligand>
        <name>AMP</name>
        <dbReference type="ChEBI" id="CHEBI:456215"/>
    </ligand>
</feature>
<keyword evidence="1 5" id="KW-0808">Transferase</keyword>
<keyword evidence="3 5" id="KW-0547">Nucleotide-binding</keyword>
<dbReference type="SUPFAM" id="SSF52540">
    <property type="entry name" value="P-loop containing nucleoside triphosphate hydrolases"/>
    <property type="match status" value="1"/>
</dbReference>
<evidence type="ECO:0000256" key="5">
    <source>
        <dbReference type="HAMAP-Rule" id="MF_00235"/>
    </source>
</evidence>
<evidence type="ECO:0000313" key="9">
    <source>
        <dbReference type="Proteomes" id="UP001191019"/>
    </source>
</evidence>
<dbReference type="Proteomes" id="UP001191019">
    <property type="component" value="Unassembled WGS sequence"/>
</dbReference>
<dbReference type="CDD" id="cd01428">
    <property type="entry name" value="ADK"/>
    <property type="match status" value="1"/>
</dbReference>
<dbReference type="HAMAP" id="MF_00235">
    <property type="entry name" value="Adenylate_kinase_Adk"/>
    <property type="match status" value="1"/>
</dbReference>
<comment type="caution">
    <text evidence="5">Lacks conserved residue(s) required for the propagation of feature annotation.</text>
</comment>
<comment type="subcellular location">
    <subcellularLocation>
        <location evidence="5 7">Cytoplasm</location>
    </subcellularLocation>
</comment>
<comment type="similarity">
    <text evidence="5 6">Belongs to the adenylate kinase family.</text>
</comment>
<reference evidence="8 9" key="1">
    <citation type="journal article" date="2018" name="bioRxiv">
        <title>Evidence of independent acquisition and adaption of ultra-small bacteria to human hosts across the highly diverse yet reduced genomes of the phylum Saccharibacteria.</title>
        <authorList>
            <person name="McLean J.S."/>
            <person name="Bor B."/>
            <person name="To T.T."/>
            <person name="Liu Q."/>
            <person name="Kearns K.A."/>
            <person name="Solden L.M."/>
            <person name="Wrighton K.C."/>
            <person name="He X."/>
            <person name="Shi W."/>
        </authorList>
    </citation>
    <scope>NUCLEOTIDE SEQUENCE [LARGE SCALE GENOMIC DNA]</scope>
    <source>
        <strain evidence="8 9">TM7_G3_2_Rum_HOT_351B</strain>
    </source>
</reference>
<evidence type="ECO:0000256" key="3">
    <source>
        <dbReference type="ARBA" id="ARBA00022741"/>
    </source>
</evidence>
<evidence type="ECO:0000256" key="1">
    <source>
        <dbReference type="ARBA" id="ARBA00022679"/>
    </source>
</evidence>
<feature type="binding site" evidence="5">
    <location>
        <begin position="77"/>
        <end position="80"/>
    </location>
    <ligand>
        <name>AMP</name>
        <dbReference type="ChEBI" id="CHEBI:456215"/>
    </ligand>
</feature>
<organism evidence="8 9">
    <name type="scientific">Candidatus Nanosyncoccus alces</name>
    <dbReference type="NCBI Taxonomy" id="2171997"/>
    <lineage>
        <taxon>Bacteria</taxon>
        <taxon>Candidatus Saccharimonadota</taxon>
        <taxon>Candidatus Nanosyncoccalia</taxon>
        <taxon>Candidatus Nanosyncoccales</taxon>
        <taxon>Candidatus Nanosyncoccaceae</taxon>
        <taxon>Candidatus Nanosyncoccus</taxon>
    </lineage>
</organism>
<dbReference type="PROSITE" id="PS00113">
    <property type="entry name" value="ADENYLATE_KINASE"/>
    <property type="match status" value="1"/>
</dbReference>
<sequence length="197" mass="21943">MIILFGLAGSGKGTQGRALAEIFGWRWLSVGEAIRQTNEYDDIINQGNMIPDADVIKMMGKQIAKAEAEGFDVILDGYPRDAVQTKWLLDNMPEKLDGAIILEVPKEELLERLALRGRDDDKERASIERRFAIYEQNISSILPLLENANIPIKRINGVGKVEEVTDRLIGVTKELNANATEQESDVNGGEIERSYGE</sequence>
<feature type="binding site" evidence="5">
    <location>
        <position position="159"/>
    </location>
    <ligand>
        <name>ATP</name>
        <dbReference type="ChEBI" id="CHEBI:30616"/>
    </ligand>
</feature>
<comment type="catalytic activity">
    <reaction evidence="5 7">
        <text>AMP + ATP = 2 ADP</text>
        <dbReference type="Rhea" id="RHEA:12973"/>
        <dbReference type="ChEBI" id="CHEBI:30616"/>
        <dbReference type="ChEBI" id="CHEBI:456215"/>
        <dbReference type="ChEBI" id="CHEBI:456216"/>
        <dbReference type="EC" id="2.7.4.3"/>
    </reaction>
</comment>
<feature type="binding site" evidence="5">
    <location>
        <position position="84"/>
    </location>
    <ligand>
        <name>AMP</name>
        <dbReference type="ChEBI" id="CHEBI:456215"/>
    </ligand>
</feature>
<dbReference type="GO" id="GO:0004017">
    <property type="term" value="F:AMP kinase activity"/>
    <property type="evidence" value="ECO:0007669"/>
    <property type="project" value="UniProtKB-EC"/>
</dbReference>
<keyword evidence="5 7" id="KW-0067">ATP-binding</keyword>
<comment type="pathway">
    <text evidence="5">Purine metabolism; AMP biosynthesis via salvage pathway; AMP from ADP: step 1/1.</text>
</comment>
<comment type="subunit">
    <text evidence="5 7">Monomer.</text>
</comment>
<comment type="caution">
    <text evidence="8">The sequence shown here is derived from an EMBL/GenBank/DDBJ whole genome shotgun (WGS) entry which is preliminary data.</text>
</comment>
<evidence type="ECO:0000256" key="6">
    <source>
        <dbReference type="RuleBase" id="RU003330"/>
    </source>
</evidence>
<evidence type="ECO:0000256" key="2">
    <source>
        <dbReference type="ARBA" id="ARBA00022727"/>
    </source>
</evidence>
<dbReference type="PANTHER" id="PTHR23359">
    <property type="entry name" value="NUCLEOTIDE KINASE"/>
    <property type="match status" value="1"/>
</dbReference>
<proteinExistence type="inferred from homology"/>
<dbReference type="InterPro" id="IPR033690">
    <property type="entry name" value="Adenylat_kinase_CS"/>
</dbReference>